<evidence type="ECO:0000256" key="6">
    <source>
        <dbReference type="ARBA" id="ARBA00022888"/>
    </source>
</evidence>
<dbReference type="GO" id="GO:0005524">
    <property type="term" value="F:ATP binding"/>
    <property type="evidence" value="ECO:0007669"/>
    <property type="project" value="UniProtKB-KW"/>
</dbReference>
<evidence type="ECO:0000256" key="11">
    <source>
        <dbReference type="PIRSR" id="PIRSR001589-2"/>
    </source>
</evidence>
<dbReference type="PANTHER" id="PTHR11772">
    <property type="entry name" value="ASPARAGINE SYNTHETASE"/>
    <property type="match status" value="1"/>
</dbReference>
<evidence type="ECO:0000256" key="5">
    <source>
        <dbReference type="ARBA" id="ARBA00022840"/>
    </source>
</evidence>
<evidence type="ECO:0000256" key="7">
    <source>
        <dbReference type="ARBA" id="ARBA00022962"/>
    </source>
</evidence>
<dbReference type="InterPro" id="IPR001962">
    <property type="entry name" value="Asn_synthase"/>
</dbReference>
<dbReference type="Pfam" id="PF00733">
    <property type="entry name" value="Asn_synthase"/>
    <property type="match status" value="1"/>
</dbReference>
<dbReference type="Pfam" id="PF13537">
    <property type="entry name" value="GATase_7"/>
    <property type="match status" value="1"/>
</dbReference>
<evidence type="ECO:0000256" key="1">
    <source>
        <dbReference type="ARBA" id="ARBA00012737"/>
    </source>
</evidence>
<proteinExistence type="predicted"/>
<keyword evidence="5 11" id="KW-0067">ATP-binding</keyword>
<dbReference type="Gene3D" id="3.40.50.620">
    <property type="entry name" value="HUPs"/>
    <property type="match status" value="1"/>
</dbReference>
<keyword evidence="2" id="KW-0436">Ligase</keyword>
<dbReference type="CDD" id="cd01991">
    <property type="entry name" value="Asn_synthase_B_C"/>
    <property type="match status" value="1"/>
</dbReference>
<dbReference type="NCBIfam" id="TIGR01536">
    <property type="entry name" value="asn_synth_AEB"/>
    <property type="match status" value="1"/>
</dbReference>
<dbReference type="RefSeq" id="WP_004591073.1">
    <property type="nucleotide sequence ID" value="NZ_APMM01000021.1"/>
</dbReference>
<dbReference type="Gene3D" id="3.60.20.10">
    <property type="entry name" value="Glutamine Phosphoribosylpyrophosphate, subunit 1, domain 1"/>
    <property type="match status" value="1"/>
</dbReference>
<evidence type="ECO:0000313" key="13">
    <source>
        <dbReference type="EMBL" id="ENN96243.1"/>
    </source>
</evidence>
<dbReference type="InterPro" id="IPR050795">
    <property type="entry name" value="Asn_Synthetase"/>
</dbReference>
<keyword evidence="7 10" id="KW-0315">Glutamine amidotransferase</keyword>
<keyword evidence="6 10" id="KW-0061">Asparagine biosynthesis</keyword>
<evidence type="ECO:0000256" key="4">
    <source>
        <dbReference type="ARBA" id="ARBA00022741"/>
    </source>
</evidence>
<dbReference type="PROSITE" id="PS51278">
    <property type="entry name" value="GATASE_TYPE_2"/>
    <property type="match status" value="1"/>
</dbReference>
<dbReference type="AlphaFoldDB" id="N6V1S6"/>
<keyword evidence="14" id="KW-1185">Reference proteome</keyword>
<dbReference type="EC" id="6.3.5.4" evidence="1"/>
<feature type="non-terminal residue" evidence="13">
    <location>
        <position position="436"/>
    </location>
</feature>
<feature type="domain" description="Glutamine amidotransferase type-2" evidence="12">
    <location>
        <begin position="2"/>
        <end position="196"/>
    </location>
</feature>
<organism evidence="13 14">
    <name type="scientific">Methanocaldococcus villosus KIN24-T80</name>
    <dbReference type="NCBI Taxonomy" id="1069083"/>
    <lineage>
        <taxon>Archaea</taxon>
        <taxon>Methanobacteriati</taxon>
        <taxon>Methanobacteriota</taxon>
        <taxon>Methanomada group</taxon>
        <taxon>Methanococci</taxon>
        <taxon>Methanococcales</taxon>
        <taxon>Methanocaldococcaceae</taxon>
        <taxon>Methanocaldococcus</taxon>
    </lineage>
</organism>
<evidence type="ECO:0000256" key="3">
    <source>
        <dbReference type="ARBA" id="ARBA00022605"/>
    </source>
</evidence>
<dbReference type="InterPro" id="IPR029055">
    <property type="entry name" value="Ntn_hydrolases_N"/>
</dbReference>
<dbReference type="SUPFAM" id="SSF56235">
    <property type="entry name" value="N-terminal nucleophile aminohydrolases (Ntn hydrolases)"/>
    <property type="match status" value="1"/>
</dbReference>
<dbReference type="GO" id="GO:0005829">
    <property type="term" value="C:cytosol"/>
    <property type="evidence" value="ECO:0007669"/>
    <property type="project" value="TreeGrafter"/>
</dbReference>
<dbReference type="GO" id="GO:0006529">
    <property type="term" value="P:asparagine biosynthetic process"/>
    <property type="evidence" value="ECO:0007669"/>
    <property type="project" value="UniProtKB-KW"/>
</dbReference>
<evidence type="ECO:0000256" key="9">
    <source>
        <dbReference type="ARBA" id="ARBA00048741"/>
    </source>
</evidence>
<comment type="caution">
    <text evidence="13">The sequence shown here is derived from an EMBL/GenBank/DDBJ whole genome shotgun (WGS) entry which is preliminary data.</text>
</comment>
<evidence type="ECO:0000259" key="12">
    <source>
        <dbReference type="PROSITE" id="PS51278"/>
    </source>
</evidence>
<dbReference type="InterPro" id="IPR033738">
    <property type="entry name" value="AsnB_N"/>
</dbReference>
<keyword evidence="3 10" id="KW-0028">Amino-acid biosynthesis</keyword>
<evidence type="ECO:0000256" key="2">
    <source>
        <dbReference type="ARBA" id="ARBA00022598"/>
    </source>
</evidence>
<dbReference type="PANTHER" id="PTHR11772:SF2">
    <property type="entry name" value="ASPARAGINE SYNTHETASE [GLUTAMINE-HYDROLYZING]"/>
    <property type="match status" value="1"/>
</dbReference>
<dbReference type="GO" id="GO:0004066">
    <property type="term" value="F:asparagine synthase (glutamine-hydrolyzing) activity"/>
    <property type="evidence" value="ECO:0007669"/>
    <property type="project" value="UniProtKB-EC"/>
</dbReference>
<comment type="catalytic activity">
    <reaction evidence="9">
        <text>L-aspartate + L-glutamine + ATP + H2O = L-asparagine + L-glutamate + AMP + diphosphate + H(+)</text>
        <dbReference type="Rhea" id="RHEA:12228"/>
        <dbReference type="ChEBI" id="CHEBI:15377"/>
        <dbReference type="ChEBI" id="CHEBI:15378"/>
        <dbReference type="ChEBI" id="CHEBI:29985"/>
        <dbReference type="ChEBI" id="CHEBI:29991"/>
        <dbReference type="ChEBI" id="CHEBI:30616"/>
        <dbReference type="ChEBI" id="CHEBI:33019"/>
        <dbReference type="ChEBI" id="CHEBI:58048"/>
        <dbReference type="ChEBI" id="CHEBI:58359"/>
        <dbReference type="ChEBI" id="CHEBI:456215"/>
        <dbReference type="EC" id="6.3.5.4"/>
    </reaction>
</comment>
<dbReference type="Proteomes" id="UP000053695">
    <property type="component" value="Unassembled WGS sequence"/>
</dbReference>
<evidence type="ECO:0000256" key="10">
    <source>
        <dbReference type="PIRSR" id="PIRSR001589-1"/>
    </source>
</evidence>
<evidence type="ECO:0000313" key="14">
    <source>
        <dbReference type="Proteomes" id="UP000053695"/>
    </source>
</evidence>
<dbReference type="InterPro" id="IPR006426">
    <property type="entry name" value="Asn_synth_AEB"/>
</dbReference>
<dbReference type="InterPro" id="IPR017932">
    <property type="entry name" value="GATase_2_dom"/>
</dbReference>
<name>N6V1S6_9EURY</name>
<accession>N6V1S6</accession>
<dbReference type="PIRSF" id="PIRSF001589">
    <property type="entry name" value="Asn_synthetase_glu-h"/>
    <property type="match status" value="1"/>
</dbReference>
<sequence length="436" mass="50003">MCGIVGIVAKEKIEGNYIVEMLKAIEHRGKDGYGFYIDGDVYYNNYPNKDINKIALAHCRLAIVGNREQPIIMDNCVLVCNGEIYNYEDLEKRYNLNVGTDVEVILPLYKIGMLKELDGDFAFAIYDNNRLILGRDFIGVKPLFFVNSEKYFAFASERKALWKLLIELDGIEKDIDKLNSKINRVEPNSILIYDINNHKYNSKRIKDFDIKSLNIDYKEAKNILENKIKRAVYKRVKGLKKVGIIFSGGVDSSLITVLASKYTDVVLYTVGIEGSEDLYYAERLAKELNLPLKKKIIREEEYEKYLLKVVKAIDELDLMKIGVGLPIYIASELANKDGIKVILAGQGADELFAGYAKYLKLDKNELEKKLIEDVINISKVNLERDDHCSMANTVELRVPYLDEDVIKFSLSLPIEYKISKERKRILRDIAKNYLPD</sequence>
<dbReference type="SUPFAM" id="SSF52402">
    <property type="entry name" value="Adenine nucleotide alpha hydrolases-like"/>
    <property type="match status" value="1"/>
</dbReference>
<comment type="pathway">
    <text evidence="8">Amino-acid biosynthesis.</text>
</comment>
<dbReference type="CDD" id="cd00712">
    <property type="entry name" value="AsnB"/>
    <property type="match status" value="1"/>
</dbReference>
<gene>
    <name evidence="13" type="ORF">J422_03453</name>
</gene>
<protein>
    <recommendedName>
        <fullName evidence="1">asparagine synthase (glutamine-hydrolyzing)</fullName>
        <ecNumber evidence="1">6.3.5.4</ecNumber>
    </recommendedName>
</protein>
<feature type="active site" description="For GATase activity" evidence="10">
    <location>
        <position position="2"/>
    </location>
</feature>
<feature type="binding site" evidence="11">
    <location>
        <position position="270"/>
    </location>
    <ligand>
        <name>ATP</name>
        <dbReference type="ChEBI" id="CHEBI:30616"/>
    </ligand>
</feature>
<reference evidence="13 14" key="1">
    <citation type="journal article" date="2013" name="Genome Announc.">
        <title>Draft Genome Sequence of a Highly Flagellated, Fast-Swimming Archaeon, Methanocaldococcus villosus Strain KIN24-T80 (DSM 22612).</title>
        <authorList>
            <person name="Thennarasu S."/>
            <person name="Polireddy D."/>
            <person name="Antony A."/>
            <person name="Yada M.R."/>
            <person name="Algarawi S."/>
            <person name="Sivakumar N."/>
        </authorList>
    </citation>
    <scope>NUCLEOTIDE SEQUENCE [LARGE SCALE GENOMIC DNA]</scope>
    <source>
        <strain evidence="13 14">KIN24-T80</strain>
    </source>
</reference>
<dbReference type="EMBL" id="APMM01000021">
    <property type="protein sequence ID" value="ENN96243.1"/>
    <property type="molecule type" value="Genomic_DNA"/>
</dbReference>
<dbReference type="InterPro" id="IPR014729">
    <property type="entry name" value="Rossmann-like_a/b/a_fold"/>
</dbReference>
<feature type="binding site" evidence="11">
    <location>
        <position position="101"/>
    </location>
    <ligand>
        <name>L-glutamine</name>
        <dbReference type="ChEBI" id="CHEBI:58359"/>
    </ligand>
</feature>
<keyword evidence="4 11" id="KW-0547">Nucleotide-binding</keyword>
<dbReference type="STRING" id="1069083.GCA_000371805_00934"/>
<evidence type="ECO:0000256" key="8">
    <source>
        <dbReference type="ARBA" id="ARBA00029440"/>
    </source>
</evidence>